<feature type="signal peptide" evidence="2">
    <location>
        <begin position="1"/>
        <end position="28"/>
    </location>
</feature>
<feature type="chain" id="PRO_5041305096" evidence="2">
    <location>
        <begin position="29"/>
        <end position="340"/>
    </location>
</feature>
<comment type="caution">
    <text evidence="3">The sequence shown here is derived from an EMBL/GenBank/DDBJ whole genome shotgun (WGS) entry which is preliminary data.</text>
</comment>
<evidence type="ECO:0000313" key="6">
    <source>
        <dbReference type="Proteomes" id="UP001162889"/>
    </source>
</evidence>
<organism evidence="3 5">
    <name type="scientific">Duganella violaceipulchra</name>
    <dbReference type="NCBI Taxonomy" id="2849652"/>
    <lineage>
        <taxon>Bacteria</taxon>
        <taxon>Pseudomonadati</taxon>
        <taxon>Pseudomonadota</taxon>
        <taxon>Betaproteobacteria</taxon>
        <taxon>Burkholderiales</taxon>
        <taxon>Oxalobacteraceae</taxon>
        <taxon>Telluria group</taxon>
        <taxon>Duganella</taxon>
    </lineage>
</organism>
<reference evidence="3" key="1">
    <citation type="submission" date="2021-07" db="EMBL/GenBank/DDBJ databases">
        <title>Characterization of violacein-producing bacteria and related species.</title>
        <authorList>
            <person name="Wilson H.S."/>
            <person name="De Leon M.E."/>
        </authorList>
    </citation>
    <scope>NUCLEOTIDE SEQUENCE</scope>
    <source>
        <strain evidence="3">HSC-15S17</strain>
    </source>
</reference>
<dbReference type="Pfam" id="PF14559">
    <property type="entry name" value="TPR_19"/>
    <property type="match status" value="1"/>
</dbReference>
<feature type="repeat" description="TPR" evidence="1">
    <location>
        <begin position="257"/>
        <end position="290"/>
    </location>
</feature>
<sequence>MKTQRIRPRNLLSIVTLALLTGMGTAQAAIFKDAQFESLQDAGNYIELERQAQARLKADAGDAEASAALSLALTFADAGDAKRLEAGAKQAKRCIEQHPTAAVCHLATAQNLGMQMLSMGMFKAMRMLDTLKESWSRTLELAPDSFVARVQLAKLYLTVPGMMGGSVSKAKELEAAVHASQPETARIIRVNIAAEAKQWGAMEAELAALKPGKDAAMREEIRDATMQLAQVFLADGKDLAKAKSLYANLLRDQPDHAAGYYGLGRVHIKMGQADEAIRNFERAKTMADADEYPIEHRLGDAYLAKGDKAQAKAAYERFIANKRSNPANLDDARKSLAKLG</sequence>
<proteinExistence type="predicted"/>
<dbReference type="PROSITE" id="PS50005">
    <property type="entry name" value="TPR"/>
    <property type="match status" value="1"/>
</dbReference>
<evidence type="ECO:0000313" key="5">
    <source>
        <dbReference type="Proteomes" id="UP001155901"/>
    </source>
</evidence>
<name>A0AA41HAV6_9BURK</name>
<dbReference type="AlphaFoldDB" id="A0AA41HAV6"/>
<keyword evidence="1" id="KW-0802">TPR repeat</keyword>
<protein>
    <submittedName>
        <fullName evidence="4">Tetratricopeptide (TPR) repeat protein</fullName>
    </submittedName>
    <submittedName>
        <fullName evidence="3">Tetratricopeptide repeat protein</fullName>
    </submittedName>
</protein>
<evidence type="ECO:0000313" key="3">
    <source>
        <dbReference type="EMBL" id="MBV6322715.1"/>
    </source>
</evidence>
<dbReference type="Proteomes" id="UP001162889">
    <property type="component" value="Unassembled WGS sequence"/>
</dbReference>
<dbReference type="InterPro" id="IPR019734">
    <property type="entry name" value="TPR_rpt"/>
</dbReference>
<dbReference type="RefSeq" id="WP_217943481.1">
    <property type="nucleotide sequence ID" value="NZ_JAHTGR010000009.1"/>
</dbReference>
<keyword evidence="2" id="KW-0732">Signal</keyword>
<gene>
    <name evidence="3" type="ORF">KVP70_17410</name>
    <name evidence="4" type="ORF">L1274_001494</name>
</gene>
<dbReference type="Pfam" id="PF13174">
    <property type="entry name" value="TPR_6"/>
    <property type="match status" value="1"/>
</dbReference>
<dbReference type="SMART" id="SM00028">
    <property type="entry name" value="TPR"/>
    <property type="match status" value="2"/>
</dbReference>
<evidence type="ECO:0000256" key="2">
    <source>
        <dbReference type="SAM" id="SignalP"/>
    </source>
</evidence>
<dbReference type="EMBL" id="JALJZU010000003">
    <property type="protein sequence ID" value="MCP2007794.1"/>
    <property type="molecule type" value="Genomic_DNA"/>
</dbReference>
<evidence type="ECO:0000313" key="4">
    <source>
        <dbReference type="EMBL" id="MCP2007794.1"/>
    </source>
</evidence>
<dbReference type="EMBL" id="JAHTGR010000009">
    <property type="protein sequence ID" value="MBV6322715.1"/>
    <property type="molecule type" value="Genomic_DNA"/>
</dbReference>
<dbReference type="Proteomes" id="UP001155901">
    <property type="component" value="Unassembled WGS sequence"/>
</dbReference>
<reference evidence="4" key="2">
    <citation type="submission" date="2022-03" db="EMBL/GenBank/DDBJ databases">
        <title>Genome Encyclopedia of Bacteria and Archaea VI: Functional Genomics of Type Strains.</title>
        <authorList>
            <person name="Whitman W."/>
        </authorList>
    </citation>
    <scope>NUCLEOTIDE SEQUENCE</scope>
    <source>
        <strain evidence="4">HSC-15S17</strain>
    </source>
</reference>
<evidence type="ECO:0000256" key="1">
    <source>
        <dbReference type="PROSITE-ProRule" id="PRU00339"/>
    </source>
</evidence>
<keyword evidence="6" id="KW-1185">Reference proteome</keyword>
<accession>A0AA41HAV6</accession>